<keyword evidence="1" id="KW-0472">Membrane</keyword>
<keyword evidence="1" id="KW-1133">Transmembrane helix</keyword>
<dbReference type="Proteomes" id="UP001420932">
    <property type="component" value="Unassembled WGS sequence"/>
</dbReference>
<keyword evidence="1" id="KW-0812">Transmembrane</keyword>
<reference evidence="2 3" key="1">
    <citation type="submission" date="2024-01" db="EMBL/GenBank/DDBJ databases">
        <title>Genome assemblies of Stephania.</title>
        <authorList>
            <person name="Yang L."/>
        </authorList>
    </citation>
    <scope>NUCLEOTIDE SEQUENCE [LARGE SCALE GENOMIC DNA]</scope>
    <source>
        <strain evidence="2">YNDBR</strain>
        <tissue evidence="2">Leaf</tissue>
    </source>
</reference>
<dbReference type="AlphaFoldDB" id="A0AAP0LG12"/>
<protein>
    <submittedName>
        <fullName evidence="2">Uncharacterized protein</fullName>
    </submittedName>
</protein>
<feature type="transmembrane region" description="Helical" evidence="1">
    <location>
        <begin position="6"/>
        <end position="24"/>
    </location>
</feature>
<organism evidence="2 3">
    <name type="scientific">Stephania yunnanensis</name>
    <dbReference type="NCBI Taxonomy" id="152371"/>
    <lineage>
        <taxon>Eukaryota</taxon>
        <taxon>Viridiplantae</taxon>
        <taxon>Streptophyta</taxon>
        <taxon>Embryophyta</taxon>
        <taxon>Tracheophyta</taxon>
        <taxon>Spermatophyta</taxon>
        <taxon>Magnoliopsida</taxon>
        <taxon>Ranunculales</taxon>
        <taxon>Menispermaceae</taxon>
        <taxon>Menispermoideae</taxon>
        <taxon>Cissampelideae</taxon>
        <taxon>Stephania</taxon>
    </lineage>
</organism>
<keyword evidence="3" id="KW-1185">Reference proteome</keyword>
<feature type="transmembrane region" description="Helical" evidence="1">
    <location>
        <begin position="31"/>
        <end position="55"/>
    </location>
</feature>
<sequence>MHNGHEFLLICLIEIYFYIWRPMLNMIQINFLMAAIFVFISMAWEEGLFFGISVWENENRLSLLLTQPLRSKN</sequence>
<gene>
    <name evidence="2" type="ORF">Syun_001115</name>
</gene>
<name>A0AAP0LG12_9MAGN</name>
<accession>A0AAP0LG12</accession>
<proteinExistence type="predicted"/>
<dbReference type="EMBL" id="JBBNAF010000001">
    <property type="protein sequence ID" value="KAK9168975.1"/>
    <property type="molecule type" value="Genomic_DNA"/>
</dbReference>
<evidence type="ECO:0000313" key="2">
    <source>
        <dbReference type="EMBL" id="KAK9168975.1"/>
    </source>
</evidence>
<comment type="caution">
    <text evidence="2">The sequence shown here is derived from an EMBL/GenBank/DDBJ whole genome shotgun (WGS) entry which is preliminary data.</text>
</comment>
<evidence type="ECO:0000313" key="3">
    <source>
        <dbReference type="Proteomes" id="UP001420932"/>
    </source>
</evidence>
<evidence type="ECO:0000256" key="1">
    <source>
        <dbReference type="SAM" id="Phobius"/>
    </source>
</evidence>